<dbReference type="Gene3D" id="1.10.150.130">
    <property type="match status" value="1"/>
</dbReference>
<dbReference type="EMBL" id="BAAAPO010000015">
    <property type="protein sequence ID" value="GAA1785259.1"/>
    <property type="molecule type" value="Genomic_DNA"/>
</dbReference>
<accession>A0ABN2LE70</accession>
<evidence type="ECO:0000259" key="3">
    <source>
        <dbReference type="Pfam" id="PF02899"/>
    </source>
</evidence>
<reference evidence="4 5" key="1">
    <citation type="journal article" date="2019" name="Int. J. Syst. Evol. Microbiol.">
        <title>The Global Catalogue of Microorganisms (GCM) 10K type strain sequencing project: providing services to taxonomists for standard genome sequencing and annotation.</title>
        <authorList>
            <consortium name="The Broad Institute Genomics Platform"/>
            <consortium name="The Broad Institute Genome Sequencing Center for Infectious Disease"/>
            <person name="Wu L."/>
            <person name="Ma J."/>
        </authorList>
    </citation>
    <scope>NUCLEOTIDE SEQUENCE [LARGE SCALE GENOMIC DNA]</scope>
    <source>
        <strain evidence="4 5">JCM 15592</strain>
    </source>
</reference>
<dbReference type="InterPro" id="IPR004107">
    <property type="entry name" value="Integrase_SAM-like_N"/>
</dbReference>
<dbReference type="Proteomes" id="UP001499938">
    <property type="component" value="Unassembled WGS sequence"/>
</dbReference>
<feature type="region of interest" description="Disordered" evidence="2">
    <location>
        <begin position="126"/>
        <end position="165"/>
    </location>
</feature>
<gene>
    <name evidence="4" type="ORF">GCM10009811_08010</name>
</gene>
<keyword evidence="5" id="KW-1185">Reference proteome</keyword>
<sequence length="165" mass="19505">MMSLNLRTPPHRSGARYHPLMGAVARYPEDRMMFPPAYAHDIPEAWQRFFDLREELLLDYGYNTARAYWGDLQDWFEWAVEREKDVLNLSEKDAKQYCALLRRRGYSESAIRRRRVPLARLDRLYSQNQNKKTQESEIPCPSSEQPQQFSLGMQPTWESTSSKSP</sequence>
<dbReference type="InterPro" id="IPR010998">
    <property type="entry name" value="Integrase_recombinase_N"/>
</dbReference>
<evidence type="ECO:0000256" key="2">
    <source>
        <dbReference type="SAM" id="MobiDB-lite"/>
    </source>
</evidence>
<dbReference type="SUPFAM" id="SSF47823">
    <property type="entry name" value="lambda integrase-like, N-terminal domain"/>
    <property type="match status" value="1"/>
</dbReference>
<feature type="compositionally biased region" description="Polar residues" evidence="2">
    <location>
        <begin position="142"/>
        <end position="165"/>
    </location>
</feature>
<organism evidence="4 5">
    <name type="scientific">Nostocoides veronense</name>
    <dbReference type="NCBI Taxonomy" id="330836"/>
    <lineage>
        <taxon>Bacteria</taxon>
        <taxon>Bacillati</taxon>
        <taxon>Actinomycetota</taxon>
        <taxon>Actinomycetes</taxon>
        <taxon>Micrococcales</taxon>
        <taxon>Intrasporangiaceae</taxon>
        <taxon>Nostocoides</taxon>
    </lineage>
</organism>
<keyword evidence="1" id="KW-0238">DNA-binding</keyword>
<feature type="domain" description="Integrase SAM-like N-terminal" evidence="3">
    <location>
        <begin position="62"/>
        <end position="116"/>
    </location>
</feature>
<name>A0ABN2LE70_9MICO</name>
<evidence type="ECO:0000313" key="5">
    <source>
        <dbReference type="Proteomes" id="UP001499938"/>
    </source>
</evidence>
<protein>
    <recommendedName>
        <fullName evidence="3">Integrase SAM-like N-terminal domain-containing protein</fullName>
    </recommendedName>
</protein>
<evidence type="ECO:0000313" key="4">
    <source>
        <dbReference type="EMBL" id="GAA1785259.1"/>
    </source>
</evidence>
<evidence type="ECO:0000256" key="1">
    <source>
        <dbReference type="ARBA" id="ARBA00023125"/>
    </source>
</evidence>
<comment type="caution">
    <text evidence="4">The sequence shown here is derived from an EMBL/GenBank/DDBJ whole genome shotgun (WGS) entry which is preliminary data.</text>
</comment>
<proteinExistence type="predicted"/>
<dbReference type="Pfam" id="PF02899">
    <property type="entry name" value="Phage_int_SAM_1"/>
    <property type="match status" value="1"/>
</dbReference>